<comment type="subcellular location">
    <subcellularLocation>
        <location evidence="1">Membrane</location>
        <topology evidence="1">Multi-pass membrane protein</topology>
    </subcellularLocation>
</comment>
<evidence type="ECO:0000256" key="2">
    <source>
        <dbReference type="ARBA" id="ARBA00022692"/>
    </source>
</evidence>
<dbReference type="eggNOG" id="ENOG502SM17">
    <property type="taxonomic scope" value="Eukaryota"/>
</dbReference>
<name>M7TNE0_EUTLA</name>
<dbReference type="Pfam" id="PF04479">
    <property type="entry name" value="RTA1"/>
    <property type="match status" value="1"/>
</dbReference>
<feature type="transmembrane region" description="Helical" evidence="5">
    <location>
        <begin position="157"/>
        <end position="177"/>
    </location>
</feature>
<feature type="transmembrane region" description="Helical" evidence="5">
    <location>
        <begin position="38"/>
        <end position="61"/>
    </location>
</feature>
<proteinExistence type="predicted"/>
<evidence type="ECO:0000256" key="5">
    <source>
        <dbReference type="SAM" id="Phobius"/>
    </source>
</evidence>
<accession>M7TNE0</accession>
<dbReference type="Proteomes" id="UP000012174">
    <property type="component" value="Unassembled WGS sequence"/>
</dbReference>
<organism evidence="6 7">
    <name type="scientific">Eutypa lata (strain UCR-EL1)</name>
    <name type="common">Grapevine dieback disease fungus</name>
    <name type="synonym">Eutypa armeniacae</name>
    <dbReference type="NCBI Taxonomy" id="1287681"/>
    <lineage>
        <taxon>Eukaryota</taxon>
        <taxon>Fungi</taxon>
        <taxon>Dikarya</taxon>
        <taxon>Ascomycota</taxon>
        <taxon>Pezizomycotina</taxon>
        <taxon>Sordariomycetes</taxon>
        <taxon>Xylariomycetidae</taxon>
        <taxon>Xylariales</taxon>
        <taxon>Diatrypaceae</taxon>
        <taxon>Eutypa</taxon>
    </lineage>
</organism>
<keyword evidence="7" id="KW-1185">Reference proteome</keyword>
<dbReference type="InterPro" id="IPR007568">
    <property type="entry name" value="RTA1"/>
</dbReference>
<dbReference type="GO" id="GO:0000324">
    <property type="term" value="C:fungal-type vacuole"/>
    <property type="evidence" value="ECO:0007669"/>
    <property type="project" value="TreeGrafter"/>
</dbReference>
<dbReference type="OMA" id="GIRWRQW"/>
<keyword evidence="4 5" id="KW-0472">Membrane</keyword>
<dbReference type="PANTHER" id="PTHR31465">
    <property type="entry name" value="PROTEIN RTA1-RELATED"/>
    <property type="match status" value="1"/>
</dbReference>
<dbReference type="KEGG" id="ela:UCREL1_4772"/>
<dbReference type="OrthoDB" id="4521223at2759"/>
<feature type="transmembrane region" description="Helical" evidence="5">
    <location>
        <begin position="197"/>
        <end position="221"/>
    </location>
</feature>
<feature type="transmembrane region" description="Helical" evidence="5">
    <location>
        <begin position="115"/>
        <end position="137"/>
    </location>
</feature>
<evidence type="ECO:0000256" key="4">
    <source>
        <dbReference type="ARBA" id="ARBA00023136"/>
    </source>
</evidence>
<dbReference type="HOGENOM" id="CLU_033465_6_1_1"/>
<reference evidence="7" key="1">
    <citation type="journal article" date="2013" name="Genome Announc.">
        <title>Draft genome sequence of the grapevine dieback fungus Eutypa lata UCR-EL1.</title>
        <authorList>
            <person name="Blanco-Ulate B."/>
            <person name="Rolshausen P.E."/>
            <person name="Cantu D."/>
        </authorList>
    </citation>
    <scope>NUCLEOTIDE SEQUENCE [LARGE SCALE GENOMIC DNA]</scope>
    <source>
        <strain evidence="7">UCR-EL1</strain>
    </source>
</reference>
<feature type="transmembrane region" description="Helical" evidence="5">
    <location>
        <begin position="7"/>
        <end position="26"/>
    </location>
</feature>
<evidence type="ECO:0000256" key="3">
    <source>
        <dbReference type="ARBA" id="ARBA00022989"/>
    </source>
</evidence>
<keyword evidence="3 5" id="KW-1133">Transmembrane helix</keyword>
<keyword evidence="2 5" id="KW-0812">Transmembrane</keyword>
<dbReference type="EMBL" id="KB706286">
    <property type="protein sequence ID" value="EMR68215.1"/>
    <property type="molecule type" value="Genomic_DNA"/>
</dbReference>
<protein>
    <submittedName>
        <fullName evidence="6">Putative parasitic phase-specific protein psp-1 protein</fullName>
    </submittedName>
</protein>
<dbReference type="GO" id="GO:0005886">
    <property type="term" value="C:plasma membrane"/>
    <property type="evidence" value="ECO:0007669"/>
    <property type="project" value="TreeGrafter"/>
</dbReference>
<evidence type="ECO:0000313" key="6">
    <source>
        <dbReference type="EMBL" id="EMR68215.1"/>
    </source>
</evidence>
<dbReference type="PANTHER" id="PTHR31465:SF9">
    <property type="entry name" value="SPHINGOID LONG-CHAIN BASE TRANSPORTER RSB1"/>
    <property type="match status" value="1"/>
</dbReference>
<gene>
    <name evidence="6" type="ORF">UCREL1_4772</name>
</gene>
<evidence type="ECO:0000256" key="1">
    <source>
        <dbReference type="ARBA" id="ARBA00004141"/>
    </source>
</evidence>
<evidence type="ECO:0000313" key="7">
    <source>
        <dbReference type="Proteomes" id="UP000012174"/>
    </source>
</evidence>
<sequence>MGIRGRNWFFMTCVNIGCSSAILGYIGRIIMHGNPFSFVAFMIQLLGVGISPIWYCAAIYVTLSDTITHLSPSLSRLPPRAIYWIFIPCDLFSITFQAVGAGMSASSKGDTSQVVLSLTLFGLAFQLFALAMFLVFFSDYLVRYIRAGYGRALTRRLRAFLACLALATLLMVVRAAYRVYELRDGFTGDAMRNEGPFIGIEGVVVVITVYCLMIGHPAFAFRTERIKGSSLAEDTHELRSLDASGNRQASSV</sequence>
<feature type="transmembrane region" description="Helical" evidence="5">
    <location>
        <begin position="81"/>
        <end position="103"/>
    </location>
</feature>
<dbReference type="AlphaFoldDB" id="M7TNE0"/>